<dbReference type="Proteomes" id="UP000239576">
    <property type="component" value="Unassembled WGS sequence"/>
</dbReference>
<dbReference type="RefSeq" id="WP_106256602.1">
    <property type="nucleotide sequence ID" value="NZ_CAWNSW010000002.1"/>
</dbReference>
<protein>
    <submittedName>
        <fullName evidence="2">Uncharacterized protein</fullName>
    </submittedName>
</protein>
<evidence type="ECO:0000256" key="1">
    <source>
        <dbReference type="SAM" id="MobiDB-lite"/>
    </source>
</evidence>
<sequence>MLTGYEVGSSHQVLTATLSANKPPQIQQCDISHDEMESLLRDLAPTSEQTAQAEQRDEPTQRSQKQRQLKRPRLPEL</sequence>
<organism evidence="2 3">
    <name type="scientific">Stenomitos frigidus ULC18</name>
    <dbReference type="NCBI Taxonomy" id="2107698"/>
    <lineage>
        <taxon>Bacteria</taxon>
        <taxon>Bacillati</taxon>
        <taxon>Cyanobacteriota</taxon>
        <taxon>Cyanophyceae</taxon>
        <taxon>Leptolyngbyales</taxon>
        <taxon>Leptolyngbyaceae</taxon>
        <taxon>Stenomitos</taxon>
    </lineage>
</organism>
<reference evidence="3" key="1">
    <citation type="submission" date="2018-02" db="EMBL/GenBank/DDBJ databases">
        <authorList>
            <person name="Moore K."/>
            <person name="Momper L."/>
        </authorList>
    </citation>
    <scope>NUCLEOTIDE SEQUENCE [LARGE SCALE GENOMIC DNA]</scope>
    <source>
        <strain evidence="3">ULC18</strain>
    </source>
</reference>
<evidence type="ECO:0000313" key="3">
    <source>
        <dbReference type="Proteomes" id="UP000239576"/>
    </source>
</evidence>
<feature type="region of interest" description="Disordered" evidence="1">
    <location>
        <begin position="44"/>
        <end position="77"/>
    </location>
</feature>
<keyword evidence="3" id="KW-1185">Reference proteome</keyword>
<dbReference type="EMBL" id="PVWK01000069">
    <property type="protein sequence ID" value="PSB28997.1"/>
    <property type="molecule type" value="Genomic_DNA"/>
</dbReference>
<feature type="compositionally biased region" description="Basic residues" evidence="1">
    <location>
        <begin position="64"/>
        <end position="77"/>
    </location>
</feature>
<evidence type="ECO:0000313" key="2">
    <source>
        <dbReference type="EMBL" id="PSB28997.1"/>
    </source>
</evidence>
<dbReference type="AlphaFoldDB" id="A0A2T1E8D5"/>
<accession>A0A2T1E8D5</accession>
<name>A0A2T1E8D5_9CYAN</name>
<comment type="caution">
    <text evidence="2">The sequence shown here is derived from an EMBL/GenBank/DDBJ whole genome shotgun (WGS) entry which is preliminary data.</text>
</comment>
<proteinExistence type="predicted"/>
<gene>
    <name evidence="2" type="ORF">C7B82_12355</name>
</gene>
<reference evidence="2 3" key="2">
    <citation type="submission" date="2018-03" db="EMBL/GenBank/DDBJ databases">
        <title>The ancient ancestry and fast evolution of plastids.</title>
        <authorList>
            <person name="Moore K.R."/>
            <person name="Magnabosco C."/>
            <person name="Momper L."/>
            <person name="Gold D.A."/>
            <person name="Bosak T."/>
            <person name="Fournier G.P."/>
        </authorList>
    </citation>
    <scope>NUCLEOTIDE SEQUENCE [LARGE SCALE GENOMIC DNA]</scope>
    <source>
        <strain evidence="2 3">ULC18</strain>
    </source>
</reference>